<evidence type="ECO:0000313" key="1">
    <source>
        <dbReference type="EMBL" id="SEF40552.1"/>
    </source>
</evidence>
<dbReference type="Proteomes" id="UP000236736">
    <property type="component" value="Unassembled WGS sequence"/>
</dbReference>
<reference evidence="2" key="1">
    <citation type="submission" date="2016-10" db="EMBL/GenBank/DDBJ databases">
        <authorList>
            <person name="Varghese N."/>
            <person name="Submissions S."/>
        </authorList>
    </citation>
    <scope>NUCLEOTIDE SEQUENCE [LARGE SCALE GENOMIC DNA]</scope>
    <source>
        <strain evidence="2">DSM 17298</strain>
    </source>
</reference>
<keyword evidence="2" id="KW-1185">Reference proteome</keyword>
<protein>
    <submittedName>
        <fullName evidence="1">Uncharacterized protein</fullName>
    </submittedName>
</protein>
<name>A0A1H5RQB3_9BACT</name>
<dbReference type="RefSeq" id="WP_235009701.1">
    <property type="nucleotide sequence ID" value="NZ_FNVR01000001.1"/>
</dbReference>
<sequence length="81" mass="9706">GTFLLQVHRSYILEKRSYFFGTSFLLREKLDTLPHFPDKFDGYRHQFARKPKPIFCVRISILGELYRFILYFSPRLNTGMA</sequence>
<proteinExistence type="predicted"/>
<feature type="non-terminal residue" evidence="1">
    <location>
        <position position="1"/>
    </location>
</feature>
<dbReference type="EMBL" id="FNVR01000001">
    <property type="protein sequence ID" value="SEF40552.1"/>
    <property type="molecule type" value="Genomic_DNA"/>
</dbReference>
<evidence type="ECO:0000313" key="2">
    <source>
        <dbReference type="Proteomes" id="UP000236736"/>
    </source>
</evidence>
<gene>
    <name evidence="1" type="ORF">SAMN03080598_00052</name>
</gene>
<accession>A0A1H5RQB3</accession>
<dbReference type="AlphaFoldDB" id="A0A1H5RQB3"/>
<organism evidence="1 2">
    <name type="scientific">Algoriphagus boritolerans DSM 17298 = JCM 18970</name>
    <dbReference type="NCBI Taxonomy" id="1120964"/>
    <lineage>
        <taxon>Bacteria</taxon>
        <taxon>Pseudomonadati</taxon>
        <taxon>Bacteroidota</taxon>
        <taxon>Cytophagia</taxon>
        <taxon>Cytophagales</taxon>
        <taxon>Cyclobacteriaceae</taxon>
        <taxon>Algoriphagus</taxon>
    </lineage>
</organism>